<proteinExistence type="predicted"/>
<gene>
    <name evidence="1" type="ORF">GX576_07005</name>
</gene>
<dbReference type="AlphaFoldDB" id="A0A7X7R816"/>
<dbReference type="Pfam" id="PF11828">
    <property type="entry name" value="DUF3348"/>
    <property type="match status" value="1"/>
</dbReference>
<evidence type="ECO:0000313" key="1">
    <source>
        <dbReference type="EMBL" id="NLF54131.1"/>
    </source>
</evidence>
<protein>
    <submittedName>
        <fullName evidence="1">DUF3348 domain-containing protein</fullName>
    </submittedName>
</protein>
<dbReference type="InterPro" id="IPR021783">
    <property type="entry name" value="DUF3348"/>
</dbReference>
<name>A0A7X7R816_9RHOO</name>
<reference evidence="1 2" key="1">
    <citation type="journal article" date="2020" name="Biotechnol. Biofuels">
        <title>New insights from the biogas microbiome by comprehensive genome-resolved metagenomics of nearly 1600 species originating from multiple anaerobic digesters.</title>
        <authorList>
            <person name="Campanaro S."/>
            <person name="Treu L."/>
            <person name="Rodriguez-R L.M."/>
            <person name="Kovalovszki A."/>
            <person name="Ziels R.M."/>
            <person name="Maus I."/>
            <person name="Zhu X."/>
            <person name="Kougias P.G."/>
            <person name="Basile A."/>
            <person name="Luo G."/>
            <person name="Schluter A."/>
            <person name="Konstantinidis K.T."/>
            <person name="Angelidaki I."/>
        </authorList>
    </citation>
    <scope>NUCLEOTIDE SEQUENCE [LARGE SCALE GENOMIC DNA]</scope>
    <source>
        <strain evidence="1">AS06rmzACSIP_256</strain>
    </source>
</reference>
<dbReference type="Proteomes" id="UP000536534">
    <property type="component" value="Unassembled WGS sequence"/>
</dbReference>
<dbReference type="EMBL" id="JAAYYV010000184">
    <property type="protein sequence ID" value="NLF54131.1"/>
    <property type="molecule type" value="Genomic_DNA"/>
</dbReference>
<sequence length="241" mass="25040">MVEGLQRTRLDSSRLVRALVELAVTDGPEPKQSFAERLGQWLDLKDALALFSALNPGAVQAHAQGGGTPASPASAAARKAYARVLAGLSAAIAAEPLLSAAPPPALEAGFAPYQRCHLAHQRAMIAAIGPLRATVRATVAKRSPALARLAALDAVLEQALAARERSLLATLPALLAARFEQLGTAARVAQPTAPEGATTGDAADWLAGFRKDMQAVLQSELDLRLQPVAGLIEALDNDTKG</sequence>
<comment type="caution">
    <text evidence="1">The sequence shown here is derived from an EMBL/GenBank/DDBJ whole genome shotgun (WGS) entry which is preliminary data.</text>
</comment>
<evidence type="ECO:0000313" key="2">
    <source>
        <dbReference type="Proteomes" id="UP000536534"/>
    </source>
</evidence>
<accession>A0A7X7R816</accession>
<organism evidence="1 2">
    <name type="scientific">Thauera phenolivorans</name>
    <dbReference type="NCBI Taxonomy" id="1792543"/>
    <lineage>
        <taxon>Bacteria</taxon>
        <taxon>Pseudomonadati</taxon>
        <taxon>Pseudomonadota</taxon>
        <taxon>Betaproteobacteria</taxon>
        <taxon>Rhodocyclales</taxon>
        <taxon>Zoogloeaceae</taxon>
        <taxon>Thauera</taxon>
    </lineage>
</organism>